<dbReference type="PANTHER" id="PTHR11829">
    <property type="entry name" value="FORKHEAD BOX PROTEIN"/>
    <property type="match status" value="1"/>
</dbReference>
<accession>A0A6A4WTQ4</accession>
<feature type="DNA-binding region" description="Fork-head" evidence="11">
    <location>
        <begin position="85"/>
        <end position="180"/>
    </location>
</feature>
<dbReference type="InterPro" id="IPR030456">
    <property type="entry name" value="TF_fork_head_CS_2"/>
</dbReference>
<dbReference type="OrthoDB" id="6367451at2759"/>
<dbReference type="FunFam" id="1.10.10.10:FF:000016">
    <property type="entry name" value="Forkhead box protein I1"/>
    <property type="match status" value="1"/>
</dbReference>
<dbReference type="SMART" id="SM00339">
    <property type="entry name" value="FH"/>
    <property type="match status" value="1"/>
</dbReference>
<evidence type="ECO:0000313" key="15">
    <source>
        <dbReference type="Proteomes" id="UP000440578"/>
    </source>
</evidence>
<feature type="region of interest" description="Disordered" evidence="12">
    <location>
        <begin position="268"/>
        <end position="292"/>
    </location>
</feature>
<evidence type="ECO:0000256" key="10">
    <source>
        <dbReference type="ARBA" id="ARBA00034872"/>
    </source>
</evidence>
<dbReference type="InterPro" id="IPR047515">
    <property type="entry name" value="FH_FOXL2"/>
</dbReference>
<dbReference type="GO" id="GO:0030154">
    <property type="term" value="P:cell differentiation"/>
    <property type="evidence" value="ECO:0007669"/>
    <property type="project" value="UniProtKB-KW"/>
</dbReference>
<dbReference type="InterPro" id="IPR001766">
    <property type="entry name" value="Fork_head_dom"/>
</dbReference>
<evidence type="ECO:0000256" key="7">
    <source>
        <dbReference type="ARBA" id="ARBA00023125"/>
    </source>
</evidence>
<dbReference type="AlphaFoldDB" id="A0A6A4WTQ4"/>
<organism evidence="14 15">
    <name type="scientific">Amphibalanus amphitrite</name>
    <name type="common">Striped barnacle</name>
    <name type="synonym">Balanus amphitrite</name>
    <dbReference type="NCBI Taxonomy" id="1232801"/>
    <lineage>
        <taxon>Eukaryota</taxon>
        <taxon>Metazoa</taxon>
        <taxon>Ecdysozoa</taxon>
        <taxon>Arthropoda</taxon>
        <taxon>Crustacea</taxon>
        <taxon>Multicrustacea</taxon>
        <taxon>Cirripedia</taxon>
        <taxon>Thoracica</taxon>
        <taxon>Thoracicalcarea</taxon>
        <taxon>Balanomorpha</taxon>
        <taxon>Balanoidea</taxon>
        <taxon>Balanidae</taxon>
        <taxon>Amphibalaninae</taxon>
        <taxon>Amphibalanus</taxon>
    </lineage>
</organism>
<keyword evidence="15" id="KW-1185">Reference proteome</keyword>
<proteinExistence type="predicted"/>
<evidence type="ECO:0000256" key="4">
    <source>
        <dbReference type="ARBA" id="ARBA00022782"/>
    </source>
</evidence>
<dbReference type="EMBL" id="VIIS01000594">
    <property type="protein sequence ID" value="KAF0307204.1"/>
    <property type="molecule type" value="Genomic_DNA"/>
</dbReference>
<dbReference type="PROSITE" id="PS50039">
    <property type="entry name" value="FORK_HEAD_3"/>
    <property type="match status" value="1"/>
</dbReference>
<feature type="region of interest" description="Disordered" evidence="12">
    <location>
        <begin position="59"/>
        <end position="85"/>
    </location>
</feature>
<dbReference type="GO" id="GO:0000978">
    <property type="term" value="F:RNA polymerase II cis-regulatory region sequence-specific DNA binding"/>
    <property type="evidence" value="ECO:0007669"/>
    <property type="project" value="TreeGrafter"/>
</dbReference>
<feature type="domain" description="Fork-head" evidence="13">
    <location>
        <begin position="85"/>
        <end position="180"/>
    </location>
</feature>
<keyword evidence="9 11" id="KW-0539">Nucleus</keyword>
<dbReference type="GO" id="GO:0005634">
    <property type="term" value="C:nucleus"/>
    <property type="evidence" value="ECO:0007669"/>
    <property type="project" value="UniProtKB-SubCell"/>
</dbReference>
<evidence type="ECO:0000256" key="12">
    <source>
        <dbReference type="SAM" id="MobiDB-lite"/>
    </source>
</evidence>
<dbReference type="CDD" id="cd20028">
    <property type="entry name" value="FH_FOXL2"/>
    <property type="match status" value="1"/>
</dbReference>
<dbReference type="PROSITE" id="PS00657">
    <property type="entry name" value="FORK_HEAD_1"/>
    <property type="match status" value="1"/>
</dbReference>
<evidence type="ECO:0000259" key="13">
    <source>
        <dbReference type="PROSITE" id="PS50039"/>
    </source>
</evidence>
<gene>
    <name evidence="14" type="primary">FOXL2</name>
    <name evidence="14" type="ORF">FJT64_021393</name>
</gene>
<evidence type="ECO:0000256" key="3">
    <source>
        <dbReference type="ARBA" id="ARBA00022553"/>
    </source>
</evidence>
<dbReference type="InterPro" id="IPR018122">
    <property type="entry name" value="TF_fork_head_CS_1"/>
</dbReference>
<dbReference type="GO" id="GO:0000981">
    <property type="term" value="F:DNA-binding transcription factor activity, RNA polymerase II-specific"/>
    <property type="evidence" value="ECO:0007669"/>
    <property type="project" value="TreeGrafter"/>
</dbReference>
<keyword evidence="3" id="KW-0597">Phosphoprotein</keyword>
<evidence type="ECO:0000256" key="8">
    <source>
        <dbReference type="ARBA" id="ARBA00023163"/>
    </source>
</evidence>
<sequence length="292" mass="32864">MALMAPTGDSHLDFTPLDVKVKHEVEPICPGYPALHIGTEYTSSLTTLHKSIDNLTRTTLAPATKPDPPPSDPPDTSKHTDPNTKPPYSYVALITMAIKKAPEKRLTLSEIYQFIMDNFPYYQKNQKGWQNSIRHNLSLNECFVKIPREGGGERKGNFWAIDPHYEDNMFENGNFRRRRRMKRPYRPSAFPRPLIGDSWSPLLGHNSRSFFPAATTYNRSEEPRALPPVAPIQPVPLSPMDPYVGPLTSQFNAVSAAAVSSSPVFSPSSGFSSFQRQQDMVTPTLPRYPRSY</sequence>
<keyword evidence="2" id="KW-1017">Isopeptide bond</keyword>
<dbReference type="InterPro" id="IPR050211">
    <property type="entry name" value="FOX_domain-containing"/>
</dbReference>
<protein>
    <recommendedName>
        <fullName evidence="10">Forkhead box protein L2</fullName>
    </recommendedName>
</protein>
<evidence type="ECO:0000256" key="11">
    <source>
        <dbReference type="PROSITE-ProRule" id="PRU00089"/>
    </source>
</evidence>
<dbReference type="PROSITE" id="PS00658">
    <property type="entry name" value="FORK_HEAD_2"/>
    <property type="match status" value="1"/>
</dbReference>
<evidence type="ECO:0000256" key="1">
    <source>
        <dbReference type="ARBA" id="ARBA00004123"/>
    </source>
</evidence>
<dbReference type="InterPro" id="IPR036388">
    <property type="entry name" value="WH-like_DNA-bd_sf"/>
</dbReference>
<evidence type="ECO:0000313" key="14">
    <source>
        <dbReference type="EMBL" id="KAF0307204.1"/>
    </source>
</evidence>
<keyword evidence="7 11" id="KW-0238">DNA-binding</keyword>
<dbReference type="InterPro" id="IPR036390">
    <property type="entry name" value="WH_DNA-bd_sf"/>
</dbReference>
<dbReference type="Proteomes" id="UP000440578">
    <property type="component" value="Unassembled WGS sequence"/>
</dbReference>
<evidence type="ECO:0000256" key="9">
    <source>
        <dbReference type="ARBA" id="ARBA00023242"/>
    </source>
</evidence>
<keyword evidence="5" id="KW-0832">Ubl conjugation</keyword>
<keyword evidence="4" id="KW-0221">Differentiation</keyword>
<comment type="caution">
    <text evidence="14">The sequence shown here is derived from an EMBL/GenBank/DDBJ whole genome shotgun (WGS) entry which is preliminary data.</text>
</comment>
<dbReference type="GO" id="GO:0009653">
    <property type="term" value="P:anatomical structure morphogenesis"/>
    <property type="evidence" value="ECO:0007669"/>
    <property type="project" value="TreeGrafter"/>
</dbReference>
<keyword evidence="8" id="KW-0804">Transcription</keyword>
<evidence type="ECO:0000256" key="6">
    <source>
        <dbReference type="ARBA" id="ARBA00023015"/>
    </source>
</evidence>
<reference evidence="14 15" key="1">
    <citation type="submission" date="2019-07" db="EMBL/GenBank/DDBJ databases">
        <title>Draft genome assembly of a fouling barnacle, Amphibalanus amphitrite (Darwin, 1854): The first reference genome for Thecostraca.</title>
        <authorList>
            <person name="Kim W."/>
        </authorList>
    </citation>
    <scope>NUCLEOTIDE SEQUENCE [LARGE SCALE GENOMIC DNA]</scope>
    <source>
        <strain evidence="14">SNU_AA5</strain>
        <tissue evidence="14">Soma without cirri and trophi</tissue>
    </source>
</reference>
<dbReference type="Gene3D" id="1.10.10.10">
    <property type="entry name" value="Winged helix-like DNA-binding domain superfamily/Winged helix DNA-binding domain"/>
    <property type="match status" value="1"/>
</dbReference>
<comment type="subcellular location">
    <subcellularLocation>
        <location evidence="1 11">Nucleus</location>
    </subcellularLocation>
</comment>
<dbReference type="Pfam" id="PF00250">
    <property type="entry name" value="Forkhead"/>
    <property type="match status" value="1"/>
</dbReference>
<dbReference type="PANTHER" id="PTHR11829:SF411">
    <property type="entry name" value="FORKHEAD BOX PROTEIN L2"/>
    <property type="match status" value="1"/>
</dbReference>
<evidence type="ECO:0000256" key="5">
    <source>
        <dbReference type="ARBA" id="ARBA00022843"/>
    </source>
</evidence>
<name>A0A6A4WTQ4_AMPAM</name>
<dbReference type="SUPFAM" id="SSF46785">
    <property type="entry name" value="Winged helix' DNA-binding domain"/>
    <property type="match status" value="1"/>
</dbReference>
<evidence type="ECO:0000256" key="2">
    <source>
        <dbReference type="ARBA" id="ARBA00022499"/>
    </source>
</evidence>
<keyword evidence="6" id="KW-0805">Transcription regulation</keyword>
<dbReference type="PRINTS" id="PR00053">
    <property type="entry name" value="FORKHEAD"/>
</dbReference>